<dbReference type="AlphaFoldDB" id="A0A839QI68"/>
<keyword evidence="2" id="KW-1185">Reference proteome</keyword>
<reference evidence="1 2" key="1">
    <citation type="submission" date="2020-08" db="EMBL/GenBank/DDBJ databases">
        <title>Sequencing the genomes of 1000 actinobacteria strains.</title>
        <authorList>
            <person name="Klenk H.-P."/>
        </authorList>
    </citation>
    <scope>NUCLEOTIDE SEQUENCE [LARGE SCALE GENOMIC DNA]</scope>
    <source>
        <strain evidence="1 2">DSM 22826</strain>
    </source>
</reference>
<name>A0A839QI68_9MICC</name>
<organism evidence="1 2">
    <name type="scientific">Paeniglutamicibacter cryotolerans</name>
    <dbReference type="NCBI Taxonomy" id="670079"/>
    <lineage>
        <taxon>Bacteria</taxon>
        <taxon>Bacillati</taxon>
        <taxon>Actinomycetota</taxon>
        <taxon>Actinomycetes</taxon>
        <taxon>Micrococcales</taxon>
        <taxon>Micrococcaceae</taxon>
        <taxon>Paeniglutamicibacter</taxon>
    </lineage>
</organism>
<sequence length="39" mass="4031">MDPAAVQVLALGARPANHGGAGFRAYLDPASHPLCLVSW</sequence>
<dbReference type="Proteomes" id="UP000523000">
    <property type="component" value="Unassembled WGS sequence"/>
</dbReference>
<proteinExistence type="predicted"/>
<comment type="caution">
    <text evidence="1">The sequence shown here is derived from an EMBL/GenBank/DDBJ whole genome shotgun (WGS) entry which is preliminary data.</text>
</comment>
<protein>
    <submittedName>
        <fullName evidence="1">Uncharacterized protein</fullName>
    </submittedName>
</protein>
<evidence type="ECO:0000313" key="2">
    <source>
        <dbReference type="Proteomes" id="UP000523000"/>
    </source>
</evidence>
<gene>
    <name evidence="1" type="ORF">E9229_002060</name>
</gene>
<dbReference type="EMBL" id="JACHVS010000001">
    <property type="protein sequence ID" value="MBB2995869.1"/>
    <property type="molecule type" value="Genomic_DNA"/>
</dbReference>
<evidence type="ECO:0000313" key="1">
    <source>
        <dbReference type="EMBL" id="MBB2995869.1"/>
    </source>
</evidence>
<accession>A0A839QI68</accession>